<proteinExistence type="predicted"/>
<sequence>MPPHRQRHQIKIHEIYRDEGLDVYACLVSFIFEHHTGDSMSWLVFNSIFLASLSTNLTRGLAARWLFKVPPCRKGTIHLQTSMPSPGFELRPYGIIVSVTNHYTGWVNFANISHIKLHKIPRRGKSNSAFRR</sequence>
<accession>A0A8X6RFX9</accession>
<dbReference type="Proteomes" id="UP000887159">
    <property type="component" value="Unassembled WGS sequence"/>
</dbReference>
<name>A0A8X6RFX9_TRICX</name>
<gene>
    <name evidence="1" type="ORF">TNCV_3530361</name>
</gene>
<evidence type="ECO:0000313" key="1">
    <source>
        <dbReference type="EMBL" id="GFX91837.1"/>
    </source>
</evidence>
<protein>
    <submittedName>
        <fullName evidence="1">Uncharacterized protein</fullName>
    </submittedName>
</protein>
<evidence type="ECO:0000313" key="2">
    <source>
        <dbReference type="Proteomes" id="UP000887159"/>
    </source>
</evidence>
<dbReference type="AlphaFoldDB" id="A0A8X6RFX9"/>
<organism evidence="1 2">
    <name type="scientific">Trichonephila clavipes</name>
    <name type="common">Golden silk orbweaver</name>
    <name type="synonym">Nephila clavipes</name>
    <dbReference type="NCBI Taxonomy" id="2585209"/>
    <lineage>
        <taxon>Eukaryota</taxon>
        <taxon>Metazoa</taxon>
        <taxon>Ecdysozoa</taxon>
        <taxon>Arthropoda</taxon>
        <taxon>Chelicerata</taxon>
        <taxon>Arachnida</taxon>
        <taxon>Araneae</taxon>
        <taxon>Araneomorphae</taxon>
        <taxon>Entelegynae</taxon>
        <taxon>Araneoidea</taxon>
        <taxon>Nephilidae</taxon>
        <taxon>Trichonephila</taxon>
    </lineage>
</organism>
<dbReference type="EMBL" id="BMAU01021136">
    <property type="protein sequence ID" value="GFX91837.1"/>
    <property type="molecule type" value="Genomic_DNA"/>
</dbReference>
<comment type="caution">
    <text evidence="1">The sequence shown here is derived from an EMBL/GenBank/DDBJ whole genome shotgun (WGS) entry which is preliminary data.</text>
</comment>
<reference evidence="1" key="1">
    <citation type="submission" date="2020-08" db="EMBL/GenBank/DDBJ databases">
        <title>Multicomponent nature underlies the extraordinary mechanical properties of spider dragline silk.</title>
        <authorList>
            <person name="Kono N."/>
            <person name="Nakamura H."/>
            <person name="Mori M."/>
            <person name="Yoshida Y."/>
            <person name="Ohtoshi R."/>
            <person name="Malay A.D."/>
            <person name="Moran D.A.P."/>
            <person name="Tomita M."/>
            <person name="Numata K."/>
            <person name="Arakawa K."/>
        </authorList>
    </citation>
    <scope>NUCLEOTIDE SEQUENCE</scope>
</reference>
<keyword evidence="2" id="KW-1185">Reference proteome</keyword>